<protein>
    <submittedName>
        <fullName evidence="1">Uncharacterized protein</fullName>
    </submittedName>
</protein>
<dbReference type="GeneID" id="66976624"/>
<name>A0A0S7EI84_9FLAO</name>
<gene>
    <name evidence="1" type="ORF">AS202_16390</name>
</gene>
<sequence length="75" mass="8807">MNKRMMLEYTTLVLKNVSFDSALFSKELEKAMHALLPYDLEQLMIWVNEFLKEQPNLRAELALLDSEIIEELAYA</sequence>
<accession>A0A0S7EI84</accession>
<dbReference type="EMBL" id="CP013690">
    <property type="protein sequence ID" value="ALU27626.1"/>
    <property type="molecule type" value="Genomic_DNA"/>
</dbReference>
<dbReference type="Proteomes" id="UP000069030">
    <property type="component" value="Chromosome"/>
</dbReference>
<dbReference type="KEGG" id="mod:AS202_16390"/>
<dbReference type="RefSeq" id="WP_006258477.1">
    <property type="nucleotide sequence ID" value="NZ_BCMQ01000019.1"/>
</dbReference>
<evidence type="ECO:0000313" key="1">
    <source>
        <dbReference type="EMBL" id="ALU27626.1"/>
    </source>
</evidence>
<reference evidence="1 2" key="1">
    <citation type="journal article" date="2016" name="J. Zhejiang Univ. Sci. B">
        <title>Antibiotic resistance mechanisms of Myroides sp.</title>
        <authorList>
            <person name="Hu S."/>
            <person name="Yuan S."/>
            <person name="Qu H."/>
            <person name="Jiang T."/>
            <person name="Zhou Y."/>
            <person name="Wang M."/>
            <person name="Ming D."/>
        </authorList>
    </citation>
    <scope>NUCLEOTIDE SEQUENCE [LARGE SCALE GENOMIC DNA]</scope>
    <source>
        <strain evidence="1 2">PR63039</strain>
    </source>
</reference>
<dbReference type="AlphaFoldDB" id="A0A0S7EI84"/>
<evidence type="ECO:0000313" key="2">
    <source>
        <dbReference type="Proteomes" id="UP000069030"/>
    </source>
</evidence>
<organism evidence="1 2">
    <name type="scientific">Myroides odoratimimus</name>
    <dbReference type="NCBI Taxonomy" id="76832"/>
    <lineage>
        <taxon>Bacteria</taxon>
        <taxon>Pseudomonadati</taxon>
        <taxon>Bacteroidota</taxon>
        <taxon>Flavobacteriia</taxon>
        <taxon>Flavobacteriales</taxon>
        <taxon>Flavobacteriaceae</taxon>
        <taxon>Myroides</taxon>
    </lineage>
</organism>
<proteinExistence type="predicted"/>